<accession>A0A6N2WCS6</accession>
<sequence length="38" mass="4455">MRIADLYYFVSILNNSIHMRTINAYIFAIVNSTKSLNF</sequence>
<dbReference type="Proteomes" id="UP000095606">
    <property type="component" value="Unassembled WGS sequence"/>
</dbReference>
<dbReference type="AlphaFoldDB" id="A0A174M359"/>
<accession>A0A174M359</accession>
<protein>
    <submittedName>
        <fullName evidence="1">Uncharacterized protein</fullName>
    </submittedName>
</protein>
<name>A0A174M359_9BACE</name>
<evidence type="ECO:0000313" key="1">
    <source>
        <dbReference type="EMBL" id="CUP28435.1"/>
    </source>
</evidence>
<gene>
    <name evidence="2" type="ORF">BFLFYP10_02724</name>
    <name evidence="1" type="ORF">ERS852461_02243</name>
</gene>
<reference evidence="2" key="2">
    <citation type="submission" date="2019-11" db="EMBL/GenBank/DDBJ databases">
        <authorList>
            <person name="Feng L."/>
        </authorList>
    </citation>
    <scope>NUCLEOTIDE SEQUENCE</scope>
    <source>
        <strain evidence="2">BfaecisLFYP10</strain>
    </source>
</reference>
<evidence type="ECO:0000313" key="3">
    <source>
        <dbReference type="Proteomes" id="UP000095606"/>
    </source>
</evidence>
<organism evidence="1 3">
    <name type="scientific">Bacteroides faecis</name>
    <dbReference type="NCBI Taxonomy" id="674529"/>
    <lineage>
        <taxon>Bacteria</taxon>
        <taxon>Pseudomonadati</taxon>
        <taxon>Bacteroidota</taxon>
        <taxon>Bacteroidia</taxon>
        <taxon>Bacteroidales</taxon>
        <taxon>Bacteroidaceae</taxon>
        <taxon>Bacteroides</taxon>
    </lineage>
</organism>
<proteinExistence type="predicted"/>
<dbReference type="EMBL" id="CZAE01000009">
    <property type="protein sequence ID" value="CUP28435.1"/>
    <property type="molecule type" value="Genomic_DNA"/>
</dbReference>
<dbReference type="EMBL" id="CACRSZ010000057">
    <property type="protein sequence ID" value="VYT37036.1"/>
    <property type="molecule type" value="Genomic_DNA"/>
</dbReference>
<evidence type="ECO:0000313" key="2">
    <source>
        <dbReference type="EMBL" id="VYT37036.1"/>
    </source>
</evidence>
<reference evidence="1 3" key="1">
    <citation type="submission" date="2015-09" db="EMBL/GenBank/DDBJ databases">
        <authorList>
            <consortium name="Pathogen Informatics"/>
        </authorList>
    </citation>
    <scope>NUCLEOTIDE SEQUENCE [LARGE SCALE GENOMIC DNA]</scope>
    <source>
        <strain evidence="1 3">2789STDY5834846</strain>
    </source>
</reference>